<evidence type="ECO:0000256" key="5">
    <source>
        <dbReference type="ARBA" id="ARBA00023049"/>
    </source>
</evidence>
<dbReference type="InterPro" id="IPR051156">
    <property type="entry name" value="Mito/Outer_Membr_Metalloprot"/>
</dbReference>
<sequence>MRRLLLLLLFALGGCEVYTPPFPGEQVRSGESGKNLGDMTPHEMGTAFATVAHAVDLAAEQECRARTKGVNCDFLIQIDRNPDAPANAYQSLSRSGRPVITFTRAMLADLENRDELAFVMSHEAAHHIRGHLRRQHENAVSGAIIFAGLATAAGASAGEIAEAQDLGALVGARSYSKEFELEADELGTIITHQSGYSPSIGVLFFNRLPDPGDRFLGTHPSNHDRVKVVHRTIALTPGLN</sequence>
<feature type="domain" description="Peptidase M48" evidence="7">
    <location>
        <begin position="81"/>
        <end position="230"/>
    </location>
</feature>
<organism evidence="8 9">
    <name type="scientific">Parasedimentitalea maritima</name>
    <dbReference type="NCBI Taxonomy" id="2578117"/>
    <lineage>
        <taxon>Bacteria</taxon>
        <taxon>Pseudomonadati</taxon>
        <taxon>Pseudomonadota</taxon>
        <taxon>Alphaproteobacteria</taxon>
        <taxon>Rhodobacterales</taxon>
        <taxon>Paracoccaceae</taxon>
        <taxon>Parasedimentitalea</taxon>
    </lineage>
</organism>
<keyword evidence="2" id="KW-0479">Metal-binding</keyword>
<evidence type="ECO:0000313" key="8">
    <source>
        <dbReference type="EMBL" id="KAE9630510.1"/>
    </source>
</evidence>
<protein>
    <submittedName>
        <fullName evidence="8">M48 family metalloprotease</fullName>
    </submittedName>
</protein>
<evidence type="ECO:0000256" key="6">
    <source>
        <dbReference type="RuleBase" id="RU003983"/>
    </source>
</evidence>
<dbReference type="RefSeq" id="WP_158978851.1">
    <property type="nucleotide sequence ID" value="NZ_WSFO01000004.1"/>
</dbReference>
<reference evidence="8 9" key="1">
    <citation type="submission" date="2019-12" db="EMBL/GenBank/DDBJ databases">
        <authorList>
            <person name="Zhang Y.-J."/>
        </authorList>
    </citation>
    <scope>NUCLEOTIDE SEQUENCE [LARGE SCALE GENOMIC DNA]</scope>
    <source>
        <strain evidence="8 9">H18S-6</strain>
    </source>
</reference>
<dbReference type="Gene3D" id="3.30.2010.10">
    <property type="entry name" value="Metalloproteases ('zincins'), catalytic domain"/>
    <property type="match status" value="1"/>
</dbReference>
<keyword evidence="5 6" id="KW-0482">Metalloprotease</keyword>
<dbReference type="GO" id="GO:0004222">
    <property type="term" value="F:metalloendopeptidase activity"/>
    <property type="evidence" value="ECO:0007669"/>
    <property type="project" value="InterPro"/>
</dbReference>
<dbReference type="GO" id="GO:0016020">
    <property type="term" value="C:membrane"/>
    <property type="evidence" value="ECO:0007669"/>
    <property type="project" value="TreeGrafter"/>
</dbReference>
<dbReference type="InterPro" id="IPR001915">
    <property type="entry name" value="Peptidase_M48"/>
</dbReference>
<dbReference type="AlphaFoldDB" id="A0A6A4RHP8"/>
<evidence type="ECO:0000256" key="4">
    <source>
        <dbReference type="ARBA" id="ARBA00022833"/>
    </source>
</evidence>
<evidence type="ECO:0000256" key="3">
    <source>
        <dbReference type="ARBA" id="ARBA00022801"/>
    </source>
</evidence>
<dbReference type="GO" id="GO:0051603">
    <property type="term" value="P:proteolysis involved in protein catabolic process"/>
    <property type="evidence" value="ECO:0007669"/>
    <property type="project" value="TreeGrafter"/>
</dbReference>
<evidence type="ECO:0000256" key="2">
    <source>
        <dbReference type="ARBA" id="ARBA00022723"/>
    </source>
</evidence>
<dbReference type="EMBL" id="WSFO01000004">
    <property type="protein sequence ID" value="KAE9630510.1"/>
    <property type="molecule type" value="Genomic_DNA"/>
</dbReference>
<comment type="caution">
    <text evidence="8">The sequence shown here is derived from an EMBL/GenBank/DDBJ whole genome shotgun (WGS) entry which is preliminary data.</text>
</comment>
<keyword evidence="4 6" id="KW-0862">Zinc</keyword>
<evidence type="ECO:0000313" key="9">
    <source>
        <dbReference type="Proteomes" id="UP000441586"/>
    </source>
</evidence>
<comment type="cofactor">
    <cofactor evidence="6">
        <name>Zn(2+)</name>
        <dbReference type="ChEBI" id="CHEBI:29105"/>
    </cofactor>
    <text evidence="6">Binds 1 zinc ion per subunit.</text>
</comment>
<dbReference type="PANTHER" id="PTHR22726">
    <property type="entry name" value="METALLOENDOPEPTIDASE OMA1"/>
    <property type="match status" value="1"/>
</dbReference>
<evidence type="ECO:0000256" key="1">
    <source>
        <dbReference type="ARBA" id="ARBA00022670"/>
    </source>
</evidence>
<evidence type="ECO:0000259" key="7">
    <source>
        <dbReference type="Pfam" id="PF01435"/>
    </source>
</evidence>
<accession>A0A6A4RHP8</accession>
<dbReference type="PROSITE" id="PS51257">
    <property type="entry name" value="PROKAR_LIPOPROTEIN"/>
    <property type="match status" value="1"/>
</dbReference>
<gene>
    <name evidence="8" type="ORF">GP644_08910</name>
</gene>
<proteinExistence type="inferred from homology"/>
<dbReference type="GO" id="GO:0046872">
    <property type="term" value="F:metal ion binding"/>
    <property type="evidence" value="ECO:0007669"/>
    <property type="project" value="UniProtKB-KW"/>
</dbReference>
<name>A0A6A4RHP8_9RHOB</name>
<keyword evidence="1 6" id="KW-0645">Protease</keyword>
<dbReference type="PANTHER" id="PTHR22726:SF1">
    <property type="entry name" value="METALLOENDOPEPTIDASE OMA1, MITOCHONDRIAL"/>
    <property type="match status" value="1"/>
</dbReference>
<dbReference type="Proteomes" id="UP000441586">
    <property type="component" value="Unassembled WGS sequence"/>
</dbReference>
<comment type="similarity">
    <text evidence="6">Belongs to the peptidase M48 family.</text>
</comment>
<dbReference type="Pfam" id="PF01435">
    <property type="entry name" value="Peptidase_M48"/>
    <property type="match status" value="1"/>
</dbReference>
<keyword evidence="3 6" id="KW-0378">Hydrolase</keyword>